<accession>A0A7Y7E996</accession>
<dbReference type="InterPro" id="IPR011009">
    <property type="entry name" value="Kinase-like_dom_sf"/>
</dbReference>
<protein>
    <submittedName>
        <fullName evidence="2">Aminoglycoside phosphotransferase family protein</fullName>
    </submittedName>
</protein>
<sequence length="368" mass="39913">MHTSVLDPAPDGAPQADALLVRLGLGEFVPGSIRARPGRNASWSGPTRSGRHVFVKQLQGPAEDSLQRFRRALAFEDTVSQAREPQLCSPPLLGHSEPGRFLVHACLDARSGAELLADHAWDEALSQALGRTVAAVHMLPPRPDTAEETPPPLLPPLHLLDALPEQGYLMATQGELELWRLLQRDTELIDSLHRLRESEQQAPGRPSHCDLRLDQVLVHGGTPALVDWEEFRCADPARDIGSVVGELLWTAVTRIPAAHDDTSSASGPVSPHDIAAAGTREWQRLRPLATAFWHGYRDADKSRRPEPDPLLAARACGFAGWHLLDRVLAHAGEQARLPATGLAAVGIGRRILTAPHHTTAVLGLTETS</sequence>
<evidence type="ECO:0000313" key="2">
    <source>
        <dbReference type="EMBL" id="NVK80279.1"/>
    </source>
</evidence>
<keyword evidence="2" id="KW-0808">Transferase</keyword>
<dbReference type="AlphaFoldDB" id="A0A7Y7E996"/>
<comment type="caution">
    <text evidence="2">The sequence shown here is derived from an EMBL/GenBank/DDBJ whole genome shotgun (WGS) entry which is preliminary data.</text>
</comment>
<dbReference type="EMBL" id="JABBXF010000049">
    <property type="protein sequence ID" value="NVK80279.1"/>
    <property type="molecule type" value="Genomic_DNA"/>
</dbReference>
<dbReference type="RefSeq" id="WP_171084025.1">
    <property type="nucleotide sequence ID" value="NZ_BNBU01000008.1"/>
</dbReference>
<feature type="domain" description="Aminoglycoside phosphotransferase" evidence="1">
    <location>
        <begin position="64"/>
        <end position="250"/>
    </location>
</feature>
<dbReference type="Proteomes" id="UP000587462">
    <property type="component" value="Unassembled WGS sequence"/>
</dbReference>
<evidence type="ECO:0000313" key="3">
    <source>
        <dbReference type="Proteomes" id="UP000587462"/>
    </source>
</evidence>
<name>A0A7Y7E996_STRMO</name>
<organism evidence="2 3">
    <name type="scientific">Streptomyces morookaense</name>
    <name type="common">Streptoverticillium morookaense</name>
    <dbReference type="NCBI Taxonomy" id="1970"/>
    <lineage>
        <taxon>Bacteria</taxon>
        <taxon>Bacillati</taxon>
        <taxon>Actinomycetota</taxon>
        <taxon>Actinomycetes</taxon>
        <taxon>Kitasatosporales</taxon>
        <taxon>Streptomycetaceae</taxon>
        <taxon>Streptomyces</taxon>
    </lineage>
</organism>
<dbReference type="NCBIfam" id="NF038156">
    <property type="entry name" value="lant_syn_V_LxmK"/>
    <property type="match status" value="1"/>
</dbReference>
<dbReference type="InterPro" id="IPR002575">
    <property type="entry name" value="Aminoglycoside_PTrfase"/>
</dbReference>
<gene>
    <name evidence="2" type="ORF">HG542_21845</name>
</gene>
<dbReference type="SUPFAM" id="SSF56112">
    <property type="entry name" value="Protein kinase-like (PK-like)"/>
    <property type="match status" value="1"/>
</dbReference>
<dbReference type="GO" id="GO:0016740">
    <property type="term" value="F:transferase activity"/>
    <property type="evidence" value="ECO:0007669"/>
    <property type="project" value="UniProtKB-KW"/>
</dbReference>
<proteinExistence type="predicted"/>
<evidence type="ECO:0000259" key="1">
    <source>
        <dbReference type="Pfam" id="PF01636"/>
    </source>
</evidence>
<keyword evidence="3" id="KW-1185">Reference proteome</keyword>
<dbReference type="Gene3D" id="3.90.1200.10">
    <property type="match status" value="1"/>
</dbReference>
<dbReference type="Pfam" id="PF01636">
    <property type="entry name" value="APH"/>
    <property type="match status" value="1"/>
</dbReference>
<reference evidence="2 3" key="1">
    <citation type="submission" date="2020-04" db="EMBL/GenBank/DDBJ databases">
        <title>Draft Genome Sequence of Streptomyces morookaense DSM 40503, an 8-azaguanine-producing strain.</title>
        <authorList>
            <person name="Qi J."/>
            <person name="Gao J.-M."/>
        </authorList>
    </citation>
    <scope>NUCLEOTIDE SEQUENCE [LARGE SCALE GENOMIC DNA]</scope>
    <source>
        <strain evidence="2 3">DSM 40503</strain>
    </source>
</reference>